<dbReference type="AlphaFoldDB" id="A0A9Q0DL64"/>
<protein>
    <submittedName>
        <fullName evidence="1">Uncharacterized protein</fullName>
    </submittedName>
</protein>
<dbReference type="EMBL" id="JANIIK010000115">
    <property type="protein sequence ID" value="KAJ3589591.1"/>
    <property type="molecule type" value="Genomic_DNA"/>
</dbReference>
<gene>
    <name evidence="1" type="ORF">NHX12_010436</name>
</gene>
<accession>A0A9Q0DL64</accession>
<evidence type="ECO:0000313" key="1">
    <source>
        <dbReference type="EMBL" id="KAJ3589591.1"/>
    </source>
</evidence>
<sequence>MVLCYYRGQPFHTSLCPQATSTGSTAFHFRPVLRWMPCLGDLWVARLWVLEDLPCTGHHEFFIVNLPYRVMLFRLRGRPNRCLRNPLTLLSKPPAVEVCCAGISRPDLSTAAPPRFRFLIGCLDVCRVPQTAVVNVQTFRATSTSVWDMEP</sequence>
<keyword evidence="2" id="KW-1185">Reference proteome</keyword>
<evidence type="ECO:0000313" key="2">
    <source>
        <dbReference type="Proteomes" id="UP001148018"/>
    </source>
</evidence>
<name>A0A9Q0DL64_9TELE</name>
<dbReference type="Proteomes" id="UP001148018">
    <property type="component" value="Unassembled WGS sequence"/>
</dbReference>
<organism evidence="1 2">
    <name type="scientific">Muraenolepis orangiensis</name>
    <name type="common">Patagonian moray cod</name>
    <dbReference type="NCBI Taxonomy" id="630683"/>
    <lineage>
        <taxon>Eukaryota</taxon>
        <taxon>Metazoa</taxon>
        <taxon>Chordata</taxon>
        <taxon>Craniata</taxon>
        <taxon>Vertebrata</taxon>
        <taxon>Euteleostomi</taxon>
        <taxon>Actinopterygii</taxon>
        <taxon>Neopterygii</taxon>
        <taxon>Teleostei</taxon>
        <taxon>Neoteleostei</taxon>
        <taxon>Acanthomorphata</taxon>
        <taxon>Zeiogadaria</taxon>
        <taxon>Gadariae</taxon>
        <taxon>Gadiformes</taxon>
        <taxon>Muraenolepidoidei</taxon>
        <taxon>Muraenolepididae</taxon>
        <taxon>Muraenolepis</taxon>
    </lineage>
</organism>
<comment type="caution">
    <text evidence="1">The sequence shown here is derived from an EMBL/GenBank/DDBJ whole genome shotgun (WGS) entry which is preliminary data.</text>
</comment>
<proteinExistence type="predicted"/>
<reference evidence="1" key="1">
    <citation type="submission" date="2022-07" db="EMBL/GenBank/DDBJ databases">
        <title>Chromosome-level genome of Muraenolepis orangiensis.</title>
        <authorList>
            <person name="Kim J."/>
        </authorList>
    </citation>
    <scope>NUCLEOTIDE SEQUENCE</scope>
    <source>
        <strain evidence="1">KU_S4_2022</strain>
        <tissue evidence="1">Muscle</tissue>
    </source>
</reference>